<dbReference type="Gene3D" id="3.10.170.20">
    <property type="match status" value="1"/>
</dbReference>
<evidence type="ECO:0000256" key="1">
    <source>
        <dbReference type="ARBA" id="ARBA00005860"/>
    </source>
</evidence>
<keyword evidence="3 8" id="KW-0479">Metal-binding</keyword>
<feature type="binding site" evidence="8">
    <location>
        <position position="331"/>
    </location>
    <ligand>
        <name>Zn(2+)</name>
        <dbReference type="ChEBI" id="CHEBI:29105"/>
        <note>catalytic</note>
    </ligand>
</feature>
<evidence type="ECO:0000313" key="13">
    <source>
        <dbReference type="Proteomes" id="UP001208570"/>
    </source>
</evidence>
<dbReference type="GO" id="GO:0005737">
    <property type="term" value="C:cytoplasm"/>
    <property type="evidence" value="ECO:0007669"/>
    <property type="project" value="TreeGrafter"/>
</dbReference>
<evidence type="ECO:0000256" key="5">
    <source>
        <dbReference type="ARBA" id="ARBA00022833"/>
    </source>
</evidence>
<keyword evidence="11" id="KW-0812">Transmembrane</keyword>
<proteinExistence type="inferred from homology"/>
<feature type="compositionally biased region" description="Polar residues" evidence="10">
    <location>
        <begin position="796"/>
        <end position="818"/>
    </location>
</feature>
<dbReference type="EMBL" id="JAODUP010000167">
    <property type="protein sequence ID" value="KAK2158589.1"/>
    <property type="molecule type" value="Genomic_DNA"/>
</dbReference>
<gene>
    <name evidence="12" type="ORF">LSH36_167g08059</name>
</gene>
<evidence type="ECO:0000256" key="9">
    <source>
        <dbReference type="RuleBase" id="RU366077"/>
    </source>
</evidence>
<dbReference type="GO" id="GO:0004222">
    <property type="term" value="F:metalloendopeptidase activity"/>
    <property type="evidence" value="ECO:0007669"/>
    <property type="project" value="UniProtKB-UniRule"/>
</dbReference>
<sequence>MSEPHGLHILPVLFTVGLLSVFIKTMEGSDCVFDKVQPSQVPSTFVQYHNLAKHRHKRDLADLYQPIRIHVEFHDLGSELAATQQENLRGVVKETIEHVTGIFKVFPVKDRLLLGRSFSQACKNKIVSGINAGKCYTMKGSYDGEYCLDWFKIPDDHLDGFYLYNTTRLDPVKEIYTPGGGVPATDYILYVRALTSQICIKQGLSTIAYASYCQLDQTDRPIAGYINFCPIFFRDHSYNRDKARLTALHELFHALGFASDLFPKFKECQLSDDGVSCKTRHSPVREVFGVPRLVTPCAVNLTSEHFKCRSHPTENEFGPILQIENGKGGSHWDSAFMYGSLMTAKIGLPHLTILDPFTLAAFEDSGWYKVDFNYAESFLWGKDGGCQFGLTEGCQKPGSLYYCLGSSPGCHFLHYDKAVCETDQSLHGCRVYKAKPQDTCLHLTNSSSTKELNYTGEVYGLNSRCFVSNLTKGCTGLMDLRLRMWISLLAIISMKVLDPDLIATVRKSKELLPVVDVLPVGRCYQTLCNDTGVYIQVHNGPHYLCPWGLTIQIPGYGGSIQCPQETVMCLETKTTVIPEPEPTPDIIEGHPINRADTMGKVCIDIQYGKSTYDLVHLDSRLFQQCNLDVILKITAVNPRRLEEYQVVQGYDNRAMFRFNLLPAKYSDQGPLSEEAITSLERSVNLGNFTFVIPPNGPKYTATSMAVLNVGPKVVDSHLPNFVIIGAILGAIGVIAIIILLVFFLRRTLYHPSNDRELNMTVRRPDQTQLTRSDTESQRSESISRRFGSSPGLRNGSLASHTRQNSYSSSFQFPSNDRQTLPAHAGINEDSARLEMYTHHYQNHEQSDTYNVQGHINAAFQMIESPSRSPVQNNNQHNVMSIAIV</sequence>
<evidence type="ECO:0000256" key="4">
    <source>
        <dbReference type="ARBA" id="ARBA00022801"/>
    </source>
</evidence>
<dbReference type="PANTHER" id="PTHR10942">
    <property type="entry name" value="LEISHMANOLYSIN-LIKE PEPTIDASE"/>
    <property type="match status" value="1"/>
</dbReference>
<comment type="cofactor">
    <cofactor evidence="8 9">
        <name>Zn(2+)</name>
        <dbReference type="ChEBI" id="CHEBI:29105"/>
    </cofactor>
    <text evidence="8 9">Binds 1 zinc ion per subunit.</text>
</comment>
<feature type="region of interest" description="Disordered" evidence="10">
    <location>
        <begin position="759"/>
        <end position="821"/>
    </location>
</feature>
<dbReference type="GO" id="GO:0046872">
    <property type="term" value="F:metal ion binding"/>
    <property type="evidence" value="ECO:0007669"/>
    <property type="project" value="UniProtKB-KW"/>
</dbReference>
<evidence type="ECO:0000256" key="3">
    <source>
        <dbReference type="ARBA" id="ARBA00022723"/>
    </source>
</evidence>
<feature type="chain" id="PRO_5041783269" description="Leishmanolysin-like peptidase" evidence="9">
    <location>
        <begin position="29"/>
        <end position="884"/>
    </location>
</feature>
<keyword evidence="9" id="KW-0732">Signal</keyword>
<evidence type="ECO:0000256" key="11">
    <source>
        <dbReference type="SAM" id="Phobius"/>
    </source>
</evidence>
<keyword evidence="6 8" id="KW-0482">Metalloprotease</keyword>
<feature type="binding site" evidence="8">
    <location>
        <position position="253"/>
    </location>
    <ligand>
        <name>Zn(2+)</name>
        <dbReference type="ChEBI" id="CHEBI:29105"/>
        <note>catalytic</note>
    </ligand>
</feature>
<feature type="binding site" evidence="8">
    <location>
        <position position="249"/>
    </location>
    <ligand>
        <name>Zn(2+)</name>
        <dbReference type="ChEBI" id="CHEBI:29105"/>
        <note>catalytic</note>
    </ligand>
</feature>
<organism evidence="12 13">
    <name type="scientific">Paralvinella palmiformis</name>
    <dbReference type="NCBI Taxonomy" id="53620"/>
    <lineage>
        <taxon>Eukaryota</taxon>
        <taxon>Metazoa</taxon>
        <taxon>Spiralia</taxon>
        <taxon>Lophotrochozoa</taxon>
        <taxon>Annelida</taxon>
        <taxon>Polychaeta</taxon>
        <taxon>Sedentaria</taxon>
        <taxon>Canalipalpata</taxon>
        <taxon>Terebellida</taxon>
        <taxon>Terebelliformia</taxon>
        <taxon>Alvinellidae</taxon>
        <taxon>Paralvinella</taxon>
    </lineage>
</organism>
<name>A0AAD9N924_9ANNE</name>
<protein>
    <recommendedName>
        <fullName evidence="9">Leishmanolysin-like peptidase</fullName>
        <ecNumber evidence="9">3.4.24.-</ecNumber>
    </recommendedName>
</protein>
<dbReference type="PANTHER" id="PTHR10942:SF6">
    <property type="entry name" value="CILIATED LEFT-RIGHT ORGANIZER METALLOPEPTIDASE"/>
    <property type="match status" value="1"/>
</dbReference>
<dbReference type="Proteomes" id="UP001208570">
    <property type="component" value="Unassembled WGS sequence"/>
</dbReference>
<feature type="compositionally biased region" description="Basic and acidic residues" evidence="10">
    <location>
        <begin position="772"/>
        <end position="783"/>
    </location>
</feature>
<dbReference type="GO" id="GO:0006508">
    <property type="term" value="P:proteolysis"/>
    <property type="evidence" value="ECO:0007669"/>
    <property type="project" value="UniProtKB-KW"/>
</dbReference>
<keyword evidence="13" id="KW-1185">Reference proteome</keyword>
<keyword evidence="11" id="KW-1133">Transmembrane helix</keyword>
<evidence type="ECO:0000313" key="12">
    <source>
        <dbReference type="EMBL" id="KAK2158589.1"/>
    </source>
</evidence>
<comment type="caution">
    <text evidence="12">The sequence shown here is derived from an EMBL/GenBank/DDBJ whole genome shotgun (WGS) entry which is preliminary data.</text>
</comment>
<evidence type="ECO:0000256" key="8">
    <source>
        <dbReference type="PIRSR" id="PIRSR601577-2"/>
    </source>
</evidence>
<feature type="signal peptide" evidence="9">
    <location>
        <begin position="1"/>
        <end position="28"/>
    </location>
</feature>
<evidence type="ECO:0000256" key="10">
    <source>
        <dbReference type="SAM" id="MobiDB-lite"/>
    </source>
</evidence>
<keyword evidence="2 9" id="KW-0645">Protease</keyword>
<dbReference type="GO" id="GO:0016020">
    <property type="term" value="C:membrane"/>
    <property type="evidence" value="ECO:0007669"/>
    <property type="project" value="InterPro"/>
</dbReference>
<keyword evidence="11" id="KW-0472">Membrane</keyword>
<accession>A0AAD9N924</accession>
<feature type="active site" evidence="7">
    <location>
        <position position="250"/>
    </location>
</feature>
<keyword evidence="4 9" id="KW-0378">Hydrolase</keyword>
<feature type="transmembrane region" description="Helical" evidence="11">
    <location>
        <begin position="721"/>
        <end position="744"/>
    </location>
</feature>
<dbReference type="GO" id="GO:0007155">
    <property type="term" value="P:cell adhesion"/>
    <property type="evidence" value="ECO:0007669"/>
    <property type="project" value="InterPro"/>
</dbReference>
<dbReference type="EC" id="3.4.24.-" evidence="9"/>
<dbReference type="InterPro" id="IPR001577">
    <property type="entry name" value="Peptidase_M8"/>
</dbReference>
<reference evidence="12" key="1">
    <citation type="journal article" date="2023" name="Mol. Biol. Evol.">
        <title>Third-Generation Sequencing Reveals the Adaptive Role of the Epigenome in Three Deep-Sea Polychaetes.</title>
        <authorList>
            <person name="Perez M."/>
            <person name="Aroh O."/>
            <person name="Sun Y."/>
            <person name="Lan Y."/>
            <person name="Juniper S.K."/>
            <person name="Young C.R."/>
            <person name="Angers B."/>
            <person name="Qian P.Y."/>
        </authorList>
    </citation>
    <scope>NUCLEOTIDE SEQUENCE</scope>
    <source>
        <strain evidence="12">P08H-3</strain>
    </source>
</reference>
<dbReference type="AlphaFoldDB" id="A0AAD9N924"/>
<dbReference type="Gene3D" id="3.90.132.10">
    <property type="entry name" value="Leishmanolysin , domain 2"/>
    <property type="match status" value="1"/>
</dbReference>
<keyword evidence="5 8" id="KW-0862">Zinc</keyword>
<evidence type="ECO:0000256" key="6">
    <source>
        <dbReference type="ARBA" id="ARBA00023049"/>
    </source>
</evidence>
<comment type="similarity">
    <text evidence="1 9">Belongs to the peptidase M8 family.</text>
</comment>
<dbReference type="Pfam" id="PF01457">
    <property type="entry name" value="Peptidase_M8"/>
    <property type="match status" value="1"/>
</dbReference>
<evidence type="ECO:0000256" key="2">
    <source>
        <dbReference type="ARBA" id="ARBA00022670"/>
    </source>
</evidence>
<dbReference type="SUPFAM" id="SSF55486">
    <property type="entry name" value="Metalloproteases ('zincins'), catalytic domain"/>
    <property type="match status" value="1"/>
</dbReference>
<evidence type="ECO:0000256" key="7">
    <source>
        <dbReference type="PIRSR" id="PIRSR601577-1"/>
    </source>
</evidence>